<dbReference type="GO" id="GO:0016798">
    <property type="term" value="F:hydrolase activity, acting on glycosyl bonds"/>
    <property type="evidence" value="ECO:0007669"/>
    <property type="project" value="UniProtKB-KW"/>
</dbReference>
<proteinExistence type="predicted"/>
<feature type="domain" description="LysM" evidence="1">
    <location>
        <begin position="83"/>
        <end position="126"/>
    </location>
</feature>
<organism evidence="2">
    <name type="scientific">hydrothermal vent metagenome</name>
    <dbReference type="NCBI Taxonomy" id="652676"/>
    <lineage>
        <taxon>unclassified sequences</taxon>
        <taxon>metagenomes</taxon>
        <taxon>ecological metagenomes</taxon>
    </lineage>
</organism>
<gene>
    <name evidence="2" type="ORF">MNBD_BACTEROID06-696</name>
</gene>
<dbReference type="Pfam" id="PF01476">
    <property type="entry name" value="LysM"/>
    <property type="match status" value="2"/>
</dbReference>
<name>A0A3B0UK95_9ZZZZ</name>
<dbReference type="Gene3D" id="3.10.350.10">
    <property type="entry name" value="LysM domain"/>
    <property type="match status" value="2"/>
</dbReference>
<dbReference type="SMART" id="SM00257">
    <property type="entry name" value="LysM"/>
    <property type="match status" value="2"/>
</dbReference>
<dbReference type="EC" id="3.2.1.-" evidence="2"/>
<protein>
    <submittedName>
        <fullName evidence="2">Membrane-bound lytic murein transglycosylase D</fullName>
        <ecNumber evidence="2">3.2.1.-</ecNumber>
    </submittedName>
</protein>
<feature type="non-terminal residue" evidence="2">
    <location>
        <position position="1"/>
    </location>
</feature>
<evidence type="ECO:0000313" key="2">
    <source>
        <dbReference type="EMBL" id="VAW29540.1"/>
    </source>
</evidence>
<reference evidence="2" key="1">
    <citation type="submission" date="2018-06" db="EMBL/GenBank/DDBJ databases">
        <authorList>
            <person name="Zhirakovskaya E."/>
        </authorList>
    </citation>
    <scope>NUCLEOTIDE SEQUENCE</scope>
</reference>
<feature type="domain" description="LysM" evidence="1">
    <location>
        <begin position="11"/>
        <end position="54"/>
    </location>
</feature>
<dbReference type="CDD" id="cd00118">
    <property type="entry name" value="LysM"/>
    <property type="match status" value="2"/>
</dbReference>
<evidence type="ECO:0000259" key="1">
    <source>
        <dbReference type="PROSITE" id="PS51782"/>
    </source>
</evidence>
<dbReference type="GO" id="GO:0008932">
    <property type="term" value="F:lytic endotransglycosylase activity"/>
    <property type="evidence" value="ECO:0007669"/>
    <property type="project" value="TreeGrafter"/>
</dbReference>
<dbReference type="PANTHER" id="PTHR33734:SF22">
    <property type="entry name" value="MEMBRANE-BOUND LYTIC MUREIN TRANSGLYCOSYLASE D"/>
    <property type="match status" value="1"/>
</dbReference>
<dbReference type="InterPro" id="IPR018392">
    <property type="entry name" value="LysM"/>
</dbReference>
<dbReference type="EMBL" id="UOES01000591">
    <property type="protein sequence ID" value="VAW29540.1"/>
    <property type="molecule type" value="Genomic_DNA"/>
</dbReference>
<keyword evidence="2" id="KW-0378">Hydrolase</keyword>
<dbReference type="SUPFAM" id="SSF54106">
    <property type="entry name" value="LysM domain"/>
    <property type="match status" value="2"/>
</dbReference>
<keyword evidence="2" id="KW-0326">Glycosidase</keyword>
<dbReference type="InterPro" id="IPR036779">
    <property type="entry name" value="LysM_dom_sf"/>
</dbReference>
<dbReference type="AlphaFoldDB" id="A0A3B0UK95"/>
<dbReference type="PROSITE" id="PS51782">
    <property type="entry name" value="LYSM"/>
    <property type="match status" value="2"/>
</dbReference>
<accession>A0A3B0UK95</accession>
<dbReference type="PANTHER" id="PTHR33734">
    <property type="entry name" value="LYSM DOMAIN-CONTAINING GPI-ANCHORED PROTEIN 2"/>
    <property type="match status" value="1"/>
</dbReference>
<sequence>NIPNLKTHKPIRYKVKAGDNLGRIAQRHHVKTSSIRAWNELKSDRIYAGQKLTIYVPMNQNIEVVKKAPKKVKKSTIKRGEYQEYTVKTGDTLWAISQLFESVTADMIMEDNGIDENIAPGQVLKIRKLK</sequence>